<dbReference type="Pfam" id="PF13166">
    <property type="entry name" value="AAA_13"/>
    <property type="match status" value="1"/>
</dbReference>
<dbReference type="GO" id="GO:0000731">
    <property type="term" value="P:DNA synthesis involved in DNA repair"/>
    <property type="evidence" value="ECO:0007669"/>
    <property type="project" value="TreeGrafter"/>
</dbReference>
<gene>
    <name evidence="3" type="ORF">pE10SP1_p008</name>
</gene>
<evidence type="ECO:0000313" key="3">
    <source>
        <dbReference type="EMBL" id="AWD71955.1"/>
    </source>
</evidence>
<dbReference type="AlphaFoldDB" id="A0A2S1FHM5"/>
<dbReference type="PANTHER" id="PTHR32182:SF22">
    <property type="entry name" value="ATP-DEPENDENT ENDONUCLEASE, OLD FAMILY-RELATED"/>
    <property type="match status" value="1"/>
</dbReference>
<proteinExistence type="predicted"/>
<keyword evidence="3" id="KW-0614">Plasmid</keyword>
<organism evidence="3">
    <name type="scientific">Polaromonas sp. E10S</name>
    <dbReference type="NCBI Taxonomy" id="1840239"/>
    <lineage>
        <taxon>Bacteria</taxon>
        <taxon>Pseudomonadati</taxon>
        <taxon>Pseudomonadota</taxon>
        <taxon>Betaproteobacteria</taxon>
        <taxon>Burkholderiales</taxon>
        <taxon>Comamonadaceae</taxon>
        <taxon>Polaromonas</taxon>
    </lineage>
</organism>
<dbReference type="EMBL" id="MG869615">
    <property type="protein sequence ID" value="AWD71955.1"/>
    <property type="molecule type" value="Genomic_DNA"/>
</dbReference>
<protein>
    <recommendedName>
        <fullName evidence="2">Protein CR006 P-loop domain-containing protein</fullName>
    </recommendedName>
</protein>
<dbReference type="RefSeq" id="WP_181374744.1">
    <property type="nucleotide sequence ID" value="NZ_MG869615.1"/>
</dbReference>
<reference evidence="3" key="1">
    <citation type="submission" date="2018-01" db="EMBL/GenBank/DDBJ databases">
        <title>Plasmids of psychrophilic Polaromonas spp. isolated from Arctic and Antarctic glaciers.</title>
        <authorList>
            <person name="Dziewit L."/>
            <person name="Ciok A."/>
        </authorList>
    </citation>
    <scope>NUCLEOTIDE SEQUENCE</scope>
    <source>
        <plasmid evidence="3">pE10SP1</plasmid>
    </source>
</reference>
<dbReference type="GO" id="GO:0006302">
    <property type="term" value="P:double-strand break repair"/>
    <property type="evidence" value="ECO:0007669"/>
    <property type="project" value="TreeGrafter"/>
</dbReference>
<dbReference type="InterPro" id="IPR027417">
    <property type="entry name" value="P-loop_NTPase"/>
</dbReference>
<feature type="coiled-coil region" evidence="1">
    <location>
        <begin position="450"/>
        <end position="498"/>
    </location>
</feature>
<geneLocation type="plasmid" evidence="3">
    <name>pE10SP1</name>
</geneLocation>
<evidence type="ECO:0000259" key="2">
    <source>
        <dbReference type="Pfam" id="PF13166"/>
    </source>
</evidence>
<feature type="domain" description="Protein CR006 P-loop" evidence="2">
    <location>
        <begin position="24"/>
        <end position="771"/>
    </location>
</feature>
<dbReference type="InterPro" id="IPR026866">
    <property type="entry name" value="CR006_AAA"/>
</dbReference>
<accession>A0A2S1FHM5</accession>
<dbReference type="SUPFAM" id="SSF52540">
    <property type="entry name" value="P-loop containing nucleoside triphosphate hydrolases"/>
    <property type="match status" value="1"/>
</dbReference>
<keyword evidence="1" id="KW-0175">Coiled coil</keyword>
<dbReference type="Gene3D" id="3.40.50.300">
    <property type="entry name" value="P-loop containing nucleotide triphosphate hydrolases"/>
    <property type="match status" value="1"/>
</dbReference>
<name>A0A2S1FHM5_9BURK</name>
<evidence type="ECO:0000256" key="1">
    <source>
        <dbReference type="SAM" id="Coils"/>
    </source>
</evidence>
<sequence>MFTQIDIGNFGSFNSFVWKNSTKDNKGNIQNFKRLNIIYGRNYSGKTTLSRIFRSLEERKLPANFDSPNFILHQTSGNVTQAQVAGNTDDVRVYNKDFVQDNLGFLVDQQDGEIKTFAIVGAENKELVEEIDKIIVDLGTIESKSGARYDLWLKSEAQQRKTREHNNADEAVAEKLRRHANDVIKQNREYGKANYNIENIRQDIRSIRSSTFVTLTDEDISSKKALLKEEPIPSIGVTLKFSLAFESIKTTTFELLQRKIAPTKAIKDFLNDSVLQSWVRTGLPLHRKKRDICGFCGQTLPADVWQVLDAHFSEESENLVNAIDVSLESIESELNSLINIVPVKETQLYATEKTEFSKELVLLSKNIALYEATLKSIQKSLKDRKSKLFEQVPYPDINVDRIAIAENLVNLNSWITKSDARSHSLATDKSDARQSLLINDVGNFIQQINLSAEEKKVVNLKLEVTNAETTAHKSSAKLKELEKKLDVFKAQQKDERKGAARVNELLNHFFGHDGIRLHALDDEASAGVKFQVMRGAKAAFNLSEGECSLVAFCYFVAKLEESETKGKDLVIYIDDPISSLDANHIFFIFSVIESLIAKPSKNLDGSNRYGYKQLFISTHSLDFLKYLKRLSSPKPKAGGTAHFIIESNGKPSEIHVMPDYLKTYVTEFNYLFHQIYKCRDEELAKTSPESFFSFGNNLRKFLEAYLFYRYPHQEDTNDSLERMNRFFDGDDMAVTLTGRLSNELSHLEHIFDRSMKPVDIPEIPKLATFVLEKLYLKDKDQYNSLLRSIGEPVRET</sequence>
<dbReference type="PANTHER" id="PTHR32182">
    <property type="entry name" value="DNA REPLICATION AND REPAIR PROTEIN RECF"/>
    <property type="match status" value="1"/>
</dbReference>